<dbReference type="Proteomes" id="UP001597295">
    <property type="component" value="Unassembled WGS sequence"/>
</dbReference>
<keyword evidence="6" id="KW-1185">Reference proteome</keyword>
<comment type="caution">
    <text evidence="5">The sequence shown here is derived from an EMBL/GenBank/DDBJ whole genome shotgun (WGS) entry which is preliminary data.</text>
</comment>
<evidence type="ECO:0000313" key="5">
    <source>
        <dbReference type="EMBL" id="MFD2265045.1"/>
    </source>
</evidence>
<dbReference type="PANTHER" id="PTHR12526">
    <property type="entry name" value="GLYCOSYLTRANSFERASE"/>
    <property type="match status" value="1"/>
</dbReference>
<accession>A0ABW5E0T2</accession>
<feature type="domain" description="Glycosyl transferase family 1" evidence="3">
    <location>
        <begin position="178"/>
        <end position="319"/>
    </location>
</feature>
<evidence type="ECO:0000259" key="3">
    <source>
        <dbReference type="Pfam" id="PF00534"/>
    </source>
</evidence>
<dbReference type="Pfam" id="PF00534">
    <property type="entry name" value="Glycos_transf_1"/>
    <property type="match status" value="1"/>
</dbReference>
<organism evidence="5 6">
    <name type="scientific">Lacibacterium aquatile</name>
    <dbReference type="NCBI Taxonomy" id="1168082"/>
    <lineage>
        <taxon>Bacteria</taxon>
        <taxon>Pseudomonadati</taxon>
        <taxon>Pseudomonadota</taxon>
        <taxon>Alphaproteobacteria</taxon>
        <taxon>Rhodospirillales</taxon>
        <taxon>Rhodospirillaceae</taxon>
    </lineage>
</organism>
<dbReference type="RefSeq" id="WP_379878212.1">
    <property type="nucleotide sequence ID" value="NZ_JBHUIP010000014.1"/>
</dbReference>
<dbReference type="Gene3D" id="3.40.50.2000">
    <property type="entry name" value="Glycogen Phosphorylase B"/>
    <property type="match status" value="2"/>
</dbReference>
<evidence type="ECO:0000259" key="4">
    <source>
        <dbReference type="Pfam" id="PF13439"/>
    </source>
</evidence>
<dbReference type="SUPFAM" id="SSF53756">
    <property type="entry name" value="UDP-Glycosyltransferase/glycogen phosphorylase"/>
    <property type="match status" value="1"/>
</dbReference>
<dbReference type="Pfam" id="PF13439">
    <property type="entry name" value="Glyco_transf_4"/>
    <property type="match status" value="1"/>
</dbReference>
<sequence length="344" mass="38391">MRLLFCTSYPHLPEVIGGLQTATDDLCEMLVERGVECIFLCGQSPHGPRQVQRQDDKFGYKVIRAADPVSALPMIAASFEPTAIIVQTGYVLMPMLIAAVETRIPTAIYLHNLELQQIGGNLMPHPSLFFISNSDYTAKRLRALANIQSLVLPPVVRPERYIAPHIGNRVLFVNPTQVKGVDIVVRLAEAHPDIPFTLVESWELDGAWRNYQRRRTDCLHNVEWLPPTDDMKSLYAQARLLMMPSLWEEAYGRTVIEAQLNGLPVISSDRGALPDTVGEGGMVLHAHAPIEDWSHALSLVYKDPATWGYLSAKALENARNTVLSNQIQIDELLSRLAIHPPPEL</sequence>
<protein>
    <submittedName>
        <fullName evidence="5">Glycosyltransferase</fullName>
        <ecNumber evidence="5">2.4.-.-</ecNumber>
    </submittedName>
</protein>
<dbReference type="EMBL" id="JBHUIP010000014">
    <property type="protein sequence ID" value="MFD2265045.1"/>
    <property type="molecule type" value="Genomic_DNA"/>
</dbReference>
<dbReference type="InterPro" id="IPR028098">
    <property type="entry name" value="Glyco_trans_4-like_N"/>
</dbReference>
<gene>
    <name evidence="5" type="ORF">ACFSM5_19225</name>
</gene>
<keyword evidence="2 5" id="KW-0808">Transferase</keyword>
<evidence type="ECO:0000313" key="6">
    <source>
        <dbReference type="Proteomes" id="UP001597295"/>
    </source>
</evidence>
<dbReference type="PANTHER" id="PTHR12526:SF510">
    <property type="entry name" value="D-INOSITOL 3-PHOSPHATE GLYCOSYLTRANSFERASE"/>
    <property type="match status" value="1"/>
</dbReference>
<dbReference type="InterPro" id="IPR001296">
    <property type="entry name" value="Glyco_trans_1"/>
</dbReference>
<reference evidence="6" key="1">
    <citation type="journal article" date="2019" name="Int. J. Syst. Evol. Microbiol.">
        <title>The Global Catalogue of Microorganisms (GCM) 10K type strain sequencing project: providing services to taxonomists for standard genome sequencing and annotation.</title>
        <authorList>
            <consortium name="The Broad Institute Genomics Platform"/>
            <consortium name="The Broad Institute Genome Sequencing Center for Infectious Disease"/>
            <person name="Wu L."/>
            <person name="Ma J."/>
        </authorList>
    </citation>
    <scope>NUCLEOTIDE SEQUENCE [LARGE SCALE GENOMIC DNA]</scope>
    <source>
        <strain evidence="6">CGMCC 1.19062</strain>
    </source>
</reference>
<dbReference type="EC" id="2.4.-.-" evidence="5"/>
<evidence type="ECO:0000256" key="2">
    <source>
        <dbReference type="ARBA" id="ARBA00022679"/>
    </source>
</evidence>
<evidence type="ECO:0000256" key="1">
    <source>
        <dbReference type="ARBA" id="ARBA00022676"/>
    </source>
</evidence>
<feature type="domain" description="Glycosyltransferase subfamily 4-like N-terminal" evidence="4">
    <location>
        <begin position="16"/>
        <end position="157"/>
    </location>
</feature>
<proteinExistence type="predicted"/>
<keyword evidence="1 5" id="KW-0328">Glycosyltransferase</keyword>
<name>A0ABW5E0T2_9PROT</name>
<dbReference type="GO" id="GO:0016757">
    <property type="term" value="F:glycosyltransferase activity"/>
    <property type="evidence" value="ECO:0007669"/>
    <property type="project" value="UniProtKB-KW"/>
</dbReference>